<gene>
    <name evidence="5" type="ORF">HOO34_03350</name>
</gene>
<dbReference type="EMBL" id="CP060693">
    <property type="protein sequence ID" value="QNM90770.1"/>
    <property type="molecule type" value="Genomic_DNA"/>
</dbReference>
<dbReference type="AlphaFoldDB" id="A0A7G9LQ71"/>
<dbReference type="Proteomes" id="UP000515842">
    <property type="component" value="Chromosome"/>
</dbReference>
<dbReference type="InterPro" id="IPR052178">
    <property type="entry name" value="Sec_Metab_Biosynth_SDR"/>
</dbReference>
<evidence type="ECO:0000256" key="2">
    <source>
        <dbReference type="ARBA" id="ARBA00022857"/>
    </source>
</evidence>
<dbReference type="FunFam" id="3.40.50.720:FF:000084">
    <property type="entry name" value="Short-chain dehydrogenase reductase"/>
    <property type="match status" value="1"/>
</dbReference>
<keyword evidence="2" id="KW-0521">NADP</keyword>
<comment type="similarity">
    <text evidence="1 4">Belongs to the short-chain dehydrogenases/reductases (SDR) family.</text>
</comment>
<evidence type="ECO:0000313" key="5">
    <source>
        <dbReference type="EMBL" id="QNM90770.1"/>
    </source>
</evidence>
<dbReference type="PROSITE" id="PS00061">
    <property type="entry name" value="ADH_SHORT"/>
    <property type="match status" value="1"/>
</dbReference>
<dbReference type="GO" id="GO:0016491">
    <property type="term" value="F:oxidoreductase activity"/>
    <property type="evidence" value="ECO:0007669"/>
    <property type="project" value="UniProtKB-KW"/>
</dbReference>
<sequence>MICLKTGSKPIQVSVSQIVYERMFEGQNVLVTGGTSGIGLEIAKKFLSLGAKVTITGRNIDKLNSVKKEINNSNLIVVEWDISKANLIDEKVYEIIEKMGKIDILVNNSGIYAPNSFFNTDEKLFDEIMNTNLKGLFFTSKKISEYFIKNSIKGKIINISSITSIAGASIPYGISKWGVRGLTQGLARDLIKYGIVVNAIAPGVVATAINPELSTSENMYRGGALSKRASTVEEIAELAIFLSSQATTNIIGQTVVCDGGETLI</sequence>
<keyword evidence="3" id="KW-0560">Oxidoreductase</keyword>
<evidence type="ECO:0000256" key="1">
    <source>
        <dbReference type="ARBA" id="ARBA00006484"/>
    </source>
</evidence>
<dbReference type="PANTHER" id="PTHR43618:SF8">
    <property type="entry name" value="7ALPHA-HYDROXYSTEROID DEHYDROGENASE"/>
    <property type="match status" value="1"/>
</dbReference>
<dbReference type="Gene3D" id="3.40.50.720">
    <property type="entry name" value="NAD(P)-binding Rossmann-like Domain"/>
    <property type="match status" value="1"/>
</dbReference>
<evidence type="ECO:0000256" key="4">
    <source>
        <dbReference type="RuleBase" id="RU000363"/>
    </source>
</evidence>
<dbReference type="RefSeq" id="WP_187474971.1">
    <property type="nucleotide sequence ID" value="NZ_CP060693.1"/>
</dbReference>
<name>A0A7G9LQ71_9BACT</name>
<evidence type="ECO:0000256" key="3">
    <source>
        <dbReference type="ARBA" id="ARBA00023002"/>
    </source>
</evidence>
<dbReference type="InterPro" id="IPR002347">
    <property type="entry name" value="SDR_fam"/>
</dbReference>
<dbReference type="PRINTS" id="PR00080">
    <property type="entry name" value="SDRFAMILY"/>
</dbReference>
<protein>
    <submittedName>
        <fullName evidence="5">SDR family oxidoreductase</fullName>
    </submittedName>
</protein>
<dbReference type="InterPro" id="IPR036291">
    <property type="entry name" value="NAD(P)-bd_dom_sf"/>
</dbReference>
<dbReference type="InterPro" id="IPR020904">
    <property type="entry name" value="Sc_DH/Rdtase_CS"/>
</dbReference>
<dbReference type="Pfam" id="PF00106">
    <property type="entry name" value="adh_short"/>
    <property type="match status" value="1"/>
</dbReference>
<reference evidence="5 6" key="1">
    <citation type="journal article" date="2020" name="Front. Microbiol.">
        <title>Genomic Analysis and Antimicrobial Resistance of Aliarcobacter cryaerophilus Strains From German Water Poultry.</title>
        <authorList>
            <person name="Muller E."/>
            <person name="Hotzel H."/>
            <person name="Ahlers C."/>
            <person name="Hanel I."/>
            <person name="Tomaso H."/>
            <person name="Abdel-Glil M.Y."/>
        </authorList>
    </citation>
    <scope>NUCLEOTIDE SEQUENCE [LARGE SCALE GENOMIC DNA]</scope>
    <source>
        <strain evidence="5 6">16CS1285-4</strain>
    </source>
</reference>
<dbReference type="CDD" id="cd05233">
    <property type="entry name" value="SDR_c"/>
    <property type="match status" value="1"/>
</dbReference>
<organism evidence="5 6">
    <name type="scientific">Aliarcobacter cryaerophilus</name>
    <dbReference type="NCBI Taxonomy" id="28198"/>
    <lineage>
        <taxon>Bacteria</taxon>
        <taxon>Pseudomonadati</taxon>
        <taxon>Campylobacterota</taxon>
        <taxon>Epsilonproteobacteria</taxon>
        <taxon>Campylobacterales</taxon>
        <taxon>Arcobacteraceae</taxon>
        <taxon>Aliarcobacter</taxon>
    </lineage>
</organism>
<dbReference type="PRINTS" id="PR00081">
    <property type="entry name" value="GDHRDH"/>
</dbReference>
<proteinExistence type="inferred from homology"/>
<dbReference type="PANTHER" id="PTHR43618">
    <property type="entry name" value="7-ALPHA-HYDROXYSTEROID DEHYDROGENASE"/>
    <property type="match status" value="1"/>
</dbReference>
<accession>A0A7G9LQ71</accession>
<evidence type="ECO:0000313" key="6">
    <source>
        <dbReference type="Proteomes" id="UP000515842"/>
    </source>
</evidence>
<dbReference type="SUPFAM" id="SSF51735">
    <property type="entry name" value="NAD(P)-binding Rossmann-fold domains"/>
    <property type="match status" value="1"/>
</dbReference>